<dbReference type="GO" id="GO:0005737">
    <property type="term" value="C:cytoplasm"/>
    <property type="evidence" value="ECO:0007669"/>
    <property type="project" value="TreeGrafter"/>
</dbReference>
<evidence type="ECO:0000256" key="2">
    <source>
        <dbReference type="ARBA" id="ARBA00004688"/>
    </source>
</evidence>
<evidence type="ECO:0000256" key="7">
    <source>
        <dbReference type="ARBA" id="ARBA00047508"/>
    </source>
</evidence>
<dbReference type="GO" id="GO:0042802">
    <property type="term" value="F:identical protein binding"/>
    <property type="evidence" value="ECO:0007669"/>
    <property type="project" value="UniProtKB-ARBA"/>
</dbReference>
<dbReference type="GO" id="GO:0009073">
    <property type="term" value="P:aromatic amino acid family biosynthetic process"/>
    <property type="evidence" value="ECO:0007669"/>
    <property type="project" value="UniProtKB-KW"/>
</dbReference>
<reference evidence="10 11" key="1">
    <citation type="submission" date="2013-09" db="EMBL/GenBank/DDBJ databases">
        <authorList>
            <consortium name="DOE Joint Genome Institute"/>
            <person name="Klenk H.-P."/>
            <person name="Huntemann M."/>
            <person name="Han J."/>
            <person name="Chen A."/>
            <person name="Kyrpides N."/>
            <person name="Mavromatis K."/>
            <person name="Markowitz V."/>
            <person name="Palaniappan K."/>
            <person name="Ivanova N."/>
            <person name="Schaumberg A."/>
            <person name="Pati A."/>
            <person name="Liolios K."/>
            <person name="Nordberg H.P."/>
            <person name="Cantor M.N."/>
            <person name="Hua S.X."/>
            <person name="Woyke T."/>
        </authorList>
    </citation>
    <scope>NUCLEOTIDE SEQUENCE [LARGE SCALE GENOMIC DNA]</scope>
    <source>
        <strain evidence="10 11">DSM 14336</strain>
    </source>
</reference>
<dbReference type="OrthoDB" id="9807331at2"/>
<dbReference type="PANTHER" id="PTHR21225:SF12">
    <property type="entry name" value="PHOSPHO-2-DEHYDRO-3-DEOXYHEPTONATE ALDOLASE, TYROSINE-INHIBITED"/>
    <property type="match status" value="1"/>
</dbReference>
<keyword evidence="4 8" id="KW-0028">Amino-acid biosynthesis</keyword>
<dbReference type="NCBIfam" id="NF009396">
    <property type="entry name" value="PRK12756.1"/>
    <property type="match status" value="1"/>
</dbReference>
<keyword evidence="5 8" id="KW-0808">Transferase</keyword>
<dbReference type="PIRSF" id="PIRSF001361">
    <property type="entry name" value="DAHP_synthase"/>
    <property type="match status" value="1"/>
</dbReference>
<keyword evidence="11" id="KW-1185">Reference proteome</keyword>
<dbReference type="RefSeq" id="WP_024088565.1">
    <property type="nucleotide sequence ID" value="NC_023135.1"/>
</dbReference>
<evidence type="ECO:0000313" key="11">
    <source>
        <dbReference type="Proteomes" id="UP000018780"/>
    </source>
</evidence>
<dbReference type="KEGG" id="lmd:METH_01215"/>
<dbReference type="STRING" id="999552.METH_01215"/>
<evidence type="ECO:0000256" key="1">
    <source>
        <dbReference type="ARBA" id="ARBA00003726"/>
    </source>
</evidence>
<dbReference type="PATRIC" id="fig|999552.6.peg.238"/>
<evidence type="ECO:0000313" key="10">
    <source>
        <dbReference type="EMBL" id="AHC99505.1"/>
    </source>
</evidence>
<evidence type="ECO:0000256" key="8">
    <source>
        <dbReference type="PIRNR" id="PIRNR001361"/>
    </source>
</evidence>
<accession>V9VLS1</accession>
<dbReference type="InterPro" id="IPR006219">
    <property type="entry name" value="DAHP_synth_1"/>
</dbReference>
<dbReference type="GO" id="GO:0009423">
    <property type="term" value="P:chorismate biosynthetic process"/>
    <property type="evidence" value="ECO:0007669"/>
    <property type="project" value="UniProtKB-UniPathway"/>
</dbReference>
<dbReference type="EMBL" id="CP006773">
    <property type="protein sequence ID" value="AHC99505.1"/>
    <property type="molecule type" value="Genomic_DNA"/>
</dbReference>
<dbReference type="InterPro" id="IPR006218">
    <property type="entry name" value="DAHP1/KDSA"/>
</dbReference>
<keyword evidence="6 8" id="KW-0057">Aromatic amino acid biosynthesis</keyword>
<comment type="catalytic activity">
    <reaction evidence="7 8">
        <text>D-erythrose 4-phosphate + phosphoenolpyruvate + H2O = 7-phospho-2-dehydro-3-deoxy-D-arabino-heptonate + phosphate</text>
        <dbReference type="Rhea" id="RHEA:14717"/>
        <dbReference type="ChEBI" id="CHEBI:15377"/>
        <dbReference type="ChEBI" id="CHEBI:16897"/>
        <dbReference type="ChEBI" id="CHEBI:43474"/>
        <dbReference type="ChEBI" id="CHEBI:58394"/>
        <dbReference type="ChEBI" id="CHEBI:58702"/>
        <dbReference type="EC" id="2.5.1.54"/>
    </reaction>
</comment>
<dbReference type="InterPro" id="IPR013785">
    <property type="entry name" value="Aldolase_TIM"/>
</dbReference>
<feature type="domain" description="DAHP synthetase I/KDSA" evidence="9">
    <location>
        <begin position="44"/>
        <end position="335"/>
    </location>
</feature>
<evidence type="ECO:0000256" key="4">
    <source>
        <dbReference type="ARBA" id="ARBA00022605"/>
    </source>
</evidence>
<sequence length="365" mass="38092">MTPQTENLRITGMQELISPEDLASQLPGTAAATGTVLAGRTAIQDVLHGRDDRVIAVVGPCSIHDPKAAMDYAGRLAPLRARLAGQLEIVMRVYFEKPRTISGWKGLINDPGLDGSFRINEGLGLARRLCLDINALGLPVGTEFLDTAVPQYISDLVAWAAIGARTTESQIHREMASGLSCPVGFKNGTRGNVQIAADAVRSAAHPHHFMALAKSGRAAIAATSGNPDCHLILRGGGGTNYDAASVDAACKLAEKDGISGHVMIDASHANSGKDPMQQPAVLRDVAGQIAGGDSRITGVMIESHLVAGRQELGQGGLTYGQSITDGCLGWEDTVAELEALAEAVTARRAQADRAARAAEPSLAEA</sequence>
<name>V9VLS1_9RHOB</name>
<dbReference type="GO" id="GO:0003849">
    <property type="term" value="F:3-deoxy-7-phosphoheptulonate synthase activity"/>
    <property type="evidence" value="ECO:0007669"/>
    <property type="project" value="UniProtKB-EC"/>
</dbReference>
<gene>
    <name evidence="10" type="ORF">METH_01215</name>
</gene>
<dbReference type="SUPFAM" id="SSF51569">
    <property type="entry name" value="Aldolase"/>
    <property type="match status" value="1"/>
</dbReference>
<dbReference type="GO" id="GO:0008652">
    <property type="term" value="P:amino acid biosynthetic process"/>
    <property type="evidence" value="ECO:0007669"/>
    <property type="project" value="UniProtKB-KW"/>
</dbReference>
<comment type="function">
    <text evidence="1 8">Stereospecific condensation of phosphoenolpyruvate (PEP) and D-erythrose-4-phosphate (E4P) giving rise to 3-deoxy-D-arabino-heptulosonate-7-phosphate (DAHP).</text>
</comment>
<protein>
    <recommendedName>
        <fullName evidence="8">Phospho-2-dehydro-3-deoxyheptonate aldolase</fullName>
        <ecNumber evidence="8">2.5.1.54</ecNumber>
    </recommendedName>
</protein>
<dbReference type="AlphaFoldDB" id="V9VLS1"/>
<evidence type="ECO:0000259" key="9">
    <source>
        <dbReference type="Pfam" id="PF00793"/>
    </source>
</evidence>
<dbReference type="PANTHER" id="PTHR21225">
    <property type="entry name" value="PHOSPHO-2-DEHYDRO-3-DEOXYHEPTONATE ALDOLASE DAHP SYNTHETASE"/>
    <property type="match status" value="1"/>
</dbReference>
<proteinExistence type="inferred from homology"/>
<evidence type="ECO:0000256" key="3">
    <source>
        <dbReference type="ARBA" id="ARBA00007985"/>
    </source>
</evidence>
<dbReference type="EC" id="2.5.1.54" evidence="8"/>
<dbReference type="Pfam" id="PF00793">
    <property type="entry name" value="DAHP_synth_1"/>
    <property type="match status" value="1"/>
</dbReference>
<dbReference type="Gene3D" id="3.20.20.70">
    <property type="entry name" value="Aldolase class I"/>
    <property type="match status" value="1"/>
</dbReference>
<comment type="similarity">
    <text evidence="3 8">Belongs to the class-I DAHP synthase family.</text>
</comment>
<comment type="pathway">
    <text evidence="2 8">Metabolic intermediate biosynthesis; chorismate biosynthesis; chorismate from D-erythrose 4-phosphate and phosphoenolpyruvate: step 1/7.</text>
</comment>
<organism evidence="10 11">
    <name type="scientific">Leisingera methylohalidivorans DSM 14336</name>
    <dbReference type="NCBI Taxonomy" id="999552"/>
    <lineage>
        <taxon>Bacteria</taxon>
        <taxon>Pseudomonadati</taxon>
        <taxon>Pseudomonadota</taxon>
        <taxon>Alphaproteobacteria</taxon>
        <taxon>Rhodobacterales</taxon>
        <taxon>Roseobacteraceae</taxon>
        <taxon>Leisingera</taxon>
    </lineage>
</organism>
<dbReference type="Proteomes" id="UP000018780">
    <property type="component" value="Chromosome"/>
</dbReference>
<dbReference type="HOGENOM" id="CLU_030903_0_1_5"/>
<dbReference type="NCBIfam" id="TIGR00034">
    <property type="entry name" value="aroFGH"/>
    <property type="match status" value="1"/>
</dbReference>
<dbReference type="NCBIfam" id="NF009395">
    <property type="entry name" value="PRK12755.1"/>
    <property type="match status" value="1"/>
</dbReference>
<evidence type="ECO:0000256" key="6">
    <source>
        <dbReference type="ARBA" id="ARBA00023141"/>
    </source>
</evidence>
<evidence type="ECO:0000256" key="5">
    <source>
        <dbReference type="ARBA" id="ARBA00022679"/>
    </source>
</evidence>
<dbReference type="UniPathway" id="UPA00053">
    <property type="reaction ID" value="UER00084"/>
</dbReference>
<dbReference type="FunFam" id="3.20.20.70:FF:000005">
    <property type="entry name" value="Phospho-2-dehydro-3-deoxyheptonate aldolase"/>
    <property type="match status" value="1"/>
</dbReference>